<evidence type="ECO:0000259" key="3">
    <source>
        <dbReference type="PROSITE" id="PS50157"/>
    </source>
</evidence>
<evidence type="ECO:0000256" key="1">
    <source>
        <dbReference type="PROSITE-ProRule" id="PRU00042"/>
    </source>
</evidence>
<dbReference type="PROSITE" id="PS50157">
    <property type="entry name" value="ZINC_FINGER_C2H2_2"/>
    <property type="match status" value="2"/>
</dbReference>
<keyword evidence="1" id="KW-0863">Zinc-finger</keyword>
<comment type="caution">
    <text evidence="4">The sequence shown here is derived from an EMBL/GenBank/DDBJ whole genome shotgun (WGS) entry which is preliminary data.</text>
</comment>
<keyword evidence="2" id="KW-0472">Membrane</keyword>
<dbReference type="Proteomes" id="UP000475862">
    <property type="component" value="Unassembled WGS sequence"/>
</dbReference>
<gene>
    <name evidence="4" type="ORF">AGLY_008262</name>
</gene>
<evidence type="ECO:0000313" key="4">
    <source>
        <dbReference type="EMBL" id="KAE9534970.1"/>
    </source>
</evidence>
<sequence length="386" mass="45134">MYLPSSQKQINTKKIFWNPMLLYLISPKYSHSSMVLDLKVTIRTTHKKPCIKFSIFELQPYQKIDSVDNWFCVKIPVFPSFILFFLIFLKTVGKCLLFTSIMHQGYSLFYWKPPPKFEIEALFRLIFPNIISTRSLKLAGLIQMNCLKHCVFASQYVVFYLNVLHIIDNGEDVFFCTNKCGRKYKSKTALYTHLKYECGVDPQFHCQVCHKSYKHKCTFKVHMIRDHGIVIIDSANLGYLFKHLLVELFICIKKDFYIGTVKLMHRVSPKSVMSKITYYKFYRTGVANMNVFARHINNYKYAKSQNTRAACGSCHSQDVAREPLANPAIDDNIFENKWVTKTDVWGCFFYCPKMCGRKYKSKTALKLHMKLVDSVLYISGEFPRHA</sequence>
<dbReference type="OrthoDB" id="10004641at2759"/>
<dbReference type="InterPro" id="IPR013087">
    <property type="entry name" value="Znf_C2H2_type"/>
</dbReference>
<dbReference type="GO" id="GO:0008270">
    <property type="term" value="F:zinc ion binding"/>
    <property type="evidence" value="ECO:0007669"/>
    <property type="project" value="UniProtKB-KW"/>
</dbReference>
<proteinExistence type="predicted"/>
<organism evidence="4 5">
    <name type="scientific">Aphis glycines</name>
    <name type="common">Soybean aphid</name>
    <dbReference type="NCBI Taxonomy" id="307491"/>
    <lineage>
        <taxon>Eukaryota</taxon>
        <taxon>Metazoa</taxon>
        <taxon>Ecdysozoa</taxon>
        <taxon>Arthropoda</taxon>
        <taxon>Hexapoda</taxon>
        <taxon>Insecta</taxon>
        <taxon>Pterygota</taxon>
        <taxon>Neoptera</taxon>
        <taxon>Paraneoptera</taxon>
        <taxon>Hemiptera</taxon>
        <taxon>Sternorrhyncha</taxon>
        <taxon>Aphidomorpha</taxon>
        <taxon>Aphidoidea</taxon>
        <taxon>Aphididae</taxon>
        <taxon>Aphidini</taxon>
        <taxon>Aphis</taxon>
        <taxon>Aphis</taxon>
    </lineage>
</organism>
<keyword evidence="2" id="KW-0812">Transmembrane</keyword>
<keyword evidence="5" id="KW-1185">Reference proteome</keyword>
<evidence type="ECO:0000313" key="5">
    <source>
        <dbReference type="Proteomes" id="UP000475862"/>
    </source>
</evidence>
<feature type="domain" description="C2H2-type" evidence="3">
    <location>
        <begin position="174"/>
        <end position="202"/>
    </location>
</feature>
<dbReference type="EMBL" id="VYZN01000027">
    <property type="protein sequence ID" value="KAE9534970.1"/>
    <property type="molecule type" value="Genomic_DNA"/>
</dbReference>
<keyword evidence="2" id="KW-1133">Transmembrane helix</keyword>
<feature type="transmembrane region" description="Helical" evidence="2">
    <location>
        <begin position="71"/>
        <end position="89"/>
    </location>
</feature>
<keyword evidence="1" id="KW-0479">Metal-binding</keyword>
<evidence type="ECO:0000256" key="2">
    <source>
        <dbReference type="SAM" id="Phobius"/>
    </source>
</evidence>
<dbReference type="PROSITE" id="PS00028">
    <property type="entry name" value="ZINC_FINGER_C2H2_1"/>
    <property type="match status" value="1"/>
</dbReference>
<dbReference type="Pfam" id="PF00096">
    <property type="entry name" value="zf-C2H2"/>
    <property type="match status" value="1"/>
</dbReference>
<protein>
    <recommendedName>
        <fullName evidence="3">C2H2-type domain-containing protein</fullName>
    </recommendedName>
</protein>
<accession>A0A6G0TNL5</accession>
<feature type="domain" description="C2H2-type" evidence="3">
    <location>
        <begin position="349"/>
        <end position="383"/>
    </location>
</feature>
<dbReference type="Gene3D" id="3.30.160.60">
    <property type="entry name" value="Classic Zinc Finger"/>
    <property type="match status" value="1"/>
</dbReference>
<reference evidence="4 5" key="1">
    <citation type="submission" date="2019-08" db="EMBL/GenBank/DDBJ databases">
        <title>The genome of the soybean aphid Biotype 1, its phylome, world population structure and adaptation to the North American continent.</title>
        <authorList>
            <person name="Giordano R."/>
            <person name="Donthu R.K."/>
            <person name="Hernandez A.G."/>
            <person name="Wright C.L."/>
            <person name="Zimin A.V."/>
        </authorList>
    </citation>
    <scope>NUCLEOTIDE SEQUENCE [LARGE SCALE GENOMIC DNA]</scope>
    <source>
        <tissue evidence="4">Whole aphids</tissue>
    </source>
</reference>
<name>A0A6G0TNL5_APHGL</name>
<keyword evidence="1" id="KW-0862">Zinc</keyword>
<dbReference type="AlphaFoldDB" id="A0A6G0TNL5"/>